<proteinExistence type="predicted"/>
<name>A0A3B1AH87_9ZZZZ</name>
<gene>
    <name evidence="1" type="ORF">MNBD_ALPHA03-442</name>
</gene>
<reference evidence="1" key="1">
    <citation type="submission" date="2018-06" db="EMBL/GenBank/DDBJ databases">
        <authorList>
            <person name="Zhirakovskaya E."/>
        </authorList>
    </citation>
    <scope>NUCLEOTIDE SEQUENCE</scope>
</reference>
<dbReference type="EMBL" id="UOFW01000130">
    <property type="protein sequence ID" value="VAX05246.1"/>
    <property type="molecule type" value="Genomic_DNA"/>
</dbReference>
<dbReference type="AlphaFoldDB" id="A0A3B1AH87"/>
<organism evidence="1">
    <name type="scientific">hydrothermal vent metagenome</name>
    <dbReference type="NCBI Taxonomy" id="652676"/>
    <lineage>
        <taxon>unclassified sequences</taxon>
        <taxon>metagenomes</taxon>
        <taxon>ecological metagenomes</taxon>
    </lineage>
</organism>
<sequence length="87" mass="10073">MVLLIKVTIINELTRKYRIRTDTSRYYEQLKIIPPEAKIAEAKENMRHLNNMHDASEKLSVACLSDNMSLSECPTLDHPYPEIGEKL</sequence>
<protein>
    <submittedName>
        <fullName evidence="1">Uncharacterized protein</fullName>
    </submittedName>
</protein>
<evidence type="ECO:0000313" key="1">
    <source>
        <dbReference type="EMBL" id="VAX05246.1"/>
    </source>
</evidence>
<accession>A0A3B1AH87</accession>